<keyword evidence="2" id="KW-1133">Transmembrane helix</keyword>
<evidence type="ECO:0000313" key="3">
    <source>
        <dbReference type="EMBL" id="ORE17707.1"/>
    </source>
</evidence>
<dbReference type="AlphaFoldDB" id="A0A0A1PIQ0"/>
<dbReference type="VEuPathDB" id="FungiDB:BCV72DRAFT_124586"/>
<evidence type="ECO:0000256" key="2">
    <source>
        <dbReference type="SAM" id="Phobius"/>
    </source>
</evidence>
<feature type="transmembrane region" description="Helical" evidence="2">
    <location>
        <begin position="64"/>
        <end position="89"/>
    </location>
</feature>
<feature type="compositionally biased region" description="Polar residues" evidence="1">
    <location>
        <begin position="266"/>
        <end position="282"/>
    </location>
</feature>
<keyword evidence="2" id="KW-0812">Transmembrane</keyword>
<protein>
    <submittedName>
        <fullName evidence="3">Uncharacterized protein</fullName>
    </submittedName>
</protein>
<reference evidence="3 4" key="1">
    <citation type="journal article" date="2016" name="Proc. Natl. Acad. Sci. U.S.A.">
        <title>Lipid metabolic changes in an early divergent fungus govern the establishment of a mutualistic symbiosis with endobacteria.</title>
        <authorList>
            <person name="Lastovetsky O.A."/>
            <person name="Gaspar M.L."/>
            <person name="Mondo S.J."/>
            <person name="LaButti K.M."/>
            <person name="Sandor L."/>
            <person name="Grigoriev I.V."/>
            <person name="Henry S.A."/>
            <person name="Pawlowska T.E."/>
        </authorList>
    </citation>
    <scope>NUCLEOTIDE SEQUENCE [LARGE SCALE GENOMIC DNA]</scope>
    <source>
        <strain evidence="3 4">ATCC 11559</strain>
    </source>
</reference>
<feature type="region of interest" description="Disordered" evidence="1">
    <location>
        <begin position="259"/>
        <end position="282"/>
    </location>
</feature>
<dbReference type="EMBL" id="KV921348">
    <property type="protein sequence ID" value="ORE17707.1"/>
    <property type="molecule type" value="Genomic_DNA"/>
</dbReference>
<sequence length="327" mass="36088">MEDLSKQHIPSCQSSINCTIHYTPCLTEPCIKTATNECTTTCTVKNYQHVVARDISTASHTTNVALIAGLISGLVSFTLTALLIALFIYRKRKCLRLHRPEEPPLSEISPSLSSPSSSRFMHEKQIPVDYSHPDSPFIISAQSLQIPHLDIPESPVLASHILRRSLNLHQTQPAFAKPVNRSSSVKLTKYDYYPQMIPVDVELRRAVSVKKNNSTASHTSSVTRIGSVHSDKIVCAKPMIVHIRRKEDTKKIETTPEPFSVVLSDPTPSDSVPAHISTSSVHSNRSGSIQFYFCPSTEQSQVSIQSNSSAQSTLADGEITIYYNTSS</sequence>
<name>A0A0A1PIQ0_RHIZD</name>
<proteinExistence type="predicted"/>
<dbReference type="OMA" id="CAKPTMV"/>
<keyword evidence="2" id="KW-0472">Membrane</keyword>
<gene>
    <name evidence="3" type="ORF">BCV71DRAFT_126459</name>
</gene>
<evidence type="ECO:0000256" key="1">
    <source>
        <dbReference type="SAM" id="MobiDB-lite"/>
    </source>
</evidence>
<dbReference type="Proteomes" id="UP000242381">
    <property type="component" value="Unassembled WGS sequence"/>
</dbReference>
<evidence type="ECO:0000313" key="4">
    <source>
        <dbReference type="Proteomes" id="UP000242381"/>
    </source>
</evidence>
<organism evidence="3 4">
    <name type="scientific">Rhizopus microsporus</name>
    <dbReference type="NCBI Taxonomy" id="58291"/>
    <lineage>
        <taxon>Eukaryota</taxon>
        <taxon>Fungi</taxon>
        <taxon>Fungi incertae sedis</taxon>
        <taxon>Mucoromycota</taxon>
        <taxon>Mucoromycotina</taxon>
        <taxon>Mucoromycetes</taxon>
        <taxon>Mucorales</taxon>
        <taxon>Mucorineae</taxon>
        <taxon>Rhizopodaceae</taxon>
        <taxon>Rhizopus</taxon>
    </lineage>
</organism>
<accession>A0A0A1PIQ0</accession>